<evidence type="ECO:0000313" key="1">
    <source>
        <dbReference type="EMBL" id="MCD3195663.1"/>
    </source>
</evidence>
<name>A0A9Q3VBM3_CLOBO</name>
<dbReference type="EMBL" id="JAAMYB010000014">
    <property type="protein sequence ID" value="MCD3195663.1"/>
    <property type="molecule type" value="Genomic_DNA"/>
</dbReference>
<accession>A0A9Q3VBM3</accession>
<sequence length="111" mass="12986">MRCMNNLVVKFIFTKPVTLMEKIKISRIEKINNKKTRKILKYSICIRENITNDNVAKYIKFIKDIDIPNITLCKSAIIDVYKAIKDNENIQDDLKSDLRILLGCKGITFIY</sequence>
<comment type="caution">
    <text evidence="1">The sequence shown here is derived from an EMBL/GenBank/DDBJ whole genome shotgun (WGS) entry which is preliminary data.</text>
</comment>
<evidence type="ECO:0000313" key="2">
    <source>
        <dbReference type="Proteomes" id="UP000813637"/>
    </source>
</evidence>
<organism evidence="1 2">
    <name type="scientific">Clostridium botulinum C</name>
    <dbReference type="NCBI Taxonomy" id="36828"/>
    <lineage>
        <taxon>Bacteria</taxon>
        <taxon>Bacillati</taxon>
        <taxon>Bacillota</taxon>
        <taxon>Clostridia</taxon>
        <taxon>Eubacteriales</taxon>
        <taxon>Clostridiaceae</taxon>
        <taxon>Clostridium</taxon>
    </lineage>
</organism>
<dbReference type="Proteomes" id="UP000813637">
    <property type="component" value="Unassembled WGS sequence"/>
</dbReference>
<dbReference type="AlphaFoldDB" id="A0A9Q3VBM3"/>
<reference evidence="1" key="1">
    <citation type="submission" date="2020-02" db="EMBL/GenBank/DDBJ databases">
        <authorList>
            <person name="Fillo S."/>
            <person name="Giordani F."/>
            <person name="Tonon E."/>
            <person name="Drigo I."/>
            <person name="Anselmo A."/>
            <person name="Fortunato A."/>
            <person name="Bano L."/>
            <person name="Lista F."/>
        </authorList>
    </citation>
    <scope>NUCLEOTIDE SEQUENCE</scope>
    <source>
        <strain evidence="1">IZSVe-TV_9877_3_12</strain>
    </source>
</reference>
<gene>
    <name evidence="1" type="ORF">G8S53_10270</name>
</gene>
<proteinExistence type="predicted"/>
<protein>
    <submittedName>
        <fullName evidence="1">Transcription factor</fullName>
    </submittedName>
</protein>
<reference evidence="1" key="2">
    <citation type="journal article" date="2021" name="Microorganisms">
        <title>Extensive Genome Exploration of Clostridium botulinum Group III Field Strains.</title>
        <authorList>
            <person name="Fillo S."/>
            <person name="Giordani F."/>
            <person name="Tonon E."/>
            <person name="Drigo I."/>
            <person name="Anselmo A."/>
            <person name="Fortunato A."/>
            <person name="Lista F."/>
            <person name="Bano L."/>
        </authorList>
    </citation>
    <scope>NUCLEOTIDE SEQUENCE</scope>
    <source>
        <strain evidence="1">IZSVe-TV_9877_3_12</strain>
    </source>
</reference>